<evidence type="ECO:0000256" key="5">
    <source>
        <dbReference type="ARBA" id="ARBA00023136"/>
    </source>
</evidence>
<evidence type="ECO:0000313" key="7">
    <source>
        <dbReference type="EMBL" id="KAK6774540.1"/>
    </source>
</evidence>
<dbReference type="InterPro" id="IPR032675">
    <property type="entry name" value="LRR_dom_sf"/>
</dbReference>
<keyword evidence="5" id="KW-0472">Membrane</keyword>
<gene>
    <name evidence="7" type="ORF">RDI58_029779</name>
</gene>
<evidence type="ECO:0000313" key="8">
    <source>
        <dbReference type="Proteomes" id="UP001371456"/>
    </source>
</evidence>
<keyword evidence="6" id="KW-0325">Glycoprotein</keyword>
<proteinExistence type="predicted"/>
<organism evidence="7 8">
    <name type="scientific">Solanum bulbocastanum</name>
    <name type="common">Wild potato</name>
    <dbReference type="NCBI Taxonomy" id="147425"/>
    <lineage>
        <taxon>Eukaryota</taxon>
        <taxon>Viridiplantae</taxon>
        <taxon>Streptophyta</taxon>
        <taxon>Embryophyta</taxon>
        <taxon>Tracheophyta</taxon>
        <taxon>Spermatophyta</taxon>
        <taxon>Magnoliopsida</taxon>
        <taxon>eudicotyledons</taxon>
        <taxon>Gunneridae</taxon>
        <taxon>Pentapetalae</taxon>
        <taxon>asterids</taxon>
        <taxon>lamiids</taxon>
        <taxon>Solanales</taxon>
        <taxon>Solanaceae</taxon>
        <taxon>Solanoideae</taxon>
        <taxon>Solaneae</taxon>
        <taxon>Solanum</taxon>
    </lineage>
</organism>
<keyword evidence="3" id="KW-0732">Signal</keyword>
<dbReference type="PRINTS" id="PR00019">
    <property type="entry name" value="LEURICHRPT"/>
</dbReference>
<evidence type="ECO:0000256" key="6">
    <source>
        <dbReference type="ARBA" id="ARBA00023180"/>
    </source>
</evidence>
<keyword evidence="8" id="KW-1185">Reference proteome</keyword>
<dbReference type="PANTHER" id="PTHR48061">
    <property type="entry name" value="LEUCINE-RICH REPEAT RECEPTOR PROTEIN KINASE EMS1-LIKE-RELATED"/>
    <property type="match status" value="1"/>
</dbReference>
<evidence type="ECO:0000256" key="4">
    <source>
        <dbReference type="ARBA" id="ARBA00022989"/>
    </source>
</evidence>
<keyword evidence="4" id="KW-1133">Transmembrane helix</keyword>
<comment type="subcellular location">
    <subcellularLocation>
        <location evidence="1">Membrane</location>
        <topology evidence="1">Single-pass type I membrane protein</topology>
    </subcellularLocation>
</comment>
<comment type="caution">
    <text evidence="7">The sequence shown here is derived from an EMBL/GenBank/DDBJ whole genome shotgun (WGS) entry which is preliminary data.</text>
</comment>
<protein>
    <submittedName>
        <fullName evidence="7">Uncharacterized protein</fullName>
    </submittedName>
</protein>
<dbReference type="GO" id="GO:0016020">
    <property type="term" value="C:membrane"/>
    <property type="evidence" value="ECO:0007669"/>
    <property type="project" value="UniProtKB-SubCell"/>
</dbReference>
<reference evidence="7 8" key="1">
    <citation type="submission" date="2024-02" db="EMBL/GenBank/DDBJ databases">
        <title>de novo genome assembly of Solanum bulbocastanum strain 11H21.</title>
        <authorList>
            <person name="Hosaka A.J."/>
        </authorList>
    </citation>
    <scope>NUCLEOTIDE SEQUENCE [LARGE SCALE GENOMIC DNA]</scope>
    <source>
        <tissue evidence="7">Young leaves</tissue>
    </source>
</reference>
<accession>A0AAN8SU38</accession>
<evidence type="ECO:0000256" key="3">
    <source>
        <dbReference type="ARBA" id="ARBA00022729"/>
    </source>
</evidence>
<dbReference type="Pfam" id="PF00560">
    <property type="entry name" value="LRR_1"/>
    <property type="match status" value="5"/>
</dbReference>
<sequence length="142" mass="16168">MLQMLVHLDFSHNLLNGTIPSWVFSLPSLYMLELHHNLFNGLSNELKVNRAVGRLDLSYNQLRSPVLRSLQNLTNLVNLDLSSNNITIDGGTQITFPRLEILRLSSCELKDFPQFLRNLKTLRVINLSNNKICGQIPNWLAG</sequence>
<name>A0AAN8SU38_SOLBU</name>
<dbReference type="EMBL" id="JBANQN010000012">
    <property type="protein sequence ID" value="KAK6774540.1"/>
    <property type="molecule type" value="Genomic_DNA"/>
</dbReference>
<dbReference type="AlphaFoldDB" id="A0AAN8SU38"/>
<dbReference type="PANTHER" id="PTHR48061:SF38">
    <property type="entry name" value="SERINE_THREONINE-PROTEIN KINASE BRI1"/>
    <property type="match status" value="1"/>
</dbReference>
<dbReference type="SUPFAM" id="SSF52058">
    <property type="entry name" value="L domain-like"/>
    <property type="match status" value="1"/>
</dbReference>
<dbReference type="Gene3D" id="3.80.10.10">
    <property type="entry name" value="Ribonuclease Inhibitor"/>
    <property type="match status" value="1"/>
</dbReference>
<dbReference type="InterPro" id="IPR046956">
    <property type="entry name" value="RLP23-like"/>
</dbReference>
<dbReference type="InterPro" id="IPR001611">
    <property type="entry name" value="Leu-rich_rpt"/>
</dbReference>
<dbReference type="Proteomes" id="UP001371456">
    <property type="component" value="Unassembled WGS sequence"/>
</dbReference>
<keyword evidence="2" id="KW-0812">Transmembrane</keyword>
<evidence type="ECO:0000256" key="1">
    <source>
        <dbReference type="ARBA" id="ARBA00004479"/>
    </source>
</evidence>
<evidence type="ECO:0000256" key="2">
    <source>
        <dbReference type="ARBA" id="ARBA00022692"/>
    </source>
</evidence>